<reference evidence="2 3" key="1">
    <citation type="submission" date="2019-04" db="EMBL/GenBank/DDBJ databases">
        <title>Draft genome sequence of Robertkochia marina CC-AMO-30D.</title>
        <authorList>
            <person name="Hameed A."/>
            <person name="Lin S.-Y."/>
            <person name="Shahina M."/>
            <person name="Lai W.-A."/>
            <person name="Young C.-C."/>
        </authorList>
    </citation>
    <scope>NUCLEOTIDE SEQUENCE [LARGE SCALE GENOMIC DNA]</scope>
    <source>
        <strain evidence="2 3">CC-AMO-30D</strain>
    </source>
</reference>
<evidence type="ECO:0000259" key="1">
    <source>
        <dbReference type="PROSITE" id="PS50206"/>
    </source>
</evidence>
<protein>
    <submittedName>
        <fullName evidence="2">Rhodanese-like domain-containing protein</fullName>
    </submittedName>
</protein>
<keyword evidence="3" id="KW-1185">Reference proteome</keyword>
<dbReference type="EMBL" id="SSMC01000002">
    <property type="protein sequence ID" value="THD67504.1"/>
    <property type="molecule type" value="Genomic_DNA"/>
</dbReference>
<dbReference type="CDD" id="cd00158">
    <property type="entry name" value="RHOD"/>
    <property type="match status" value="1"/>
</dbReference>
<gene>
    <name evidence="2" type="ORF">E7Z59_07530</name>
</gene>
<dbReference type="InterPro" id="IPR050229">
    <property type="entry name" value="GlpE_sulfurtransferase"/>
</dbReference>
<comment type="caution">
    <text evidence="2">The sequence shown here is derived from an EMBL/GenBank/DDBJ whole genome shotgun (WGS) entry which is preliminary data.</text>
</comment>
<name>A0A4S3LZH8_9FLAO</name>
<feature type="domain" description="Rhodanese" evidence="1">
    <location>
        <begin position="31"/>
        <end position="114"/>
    </location>
</feature>
<dbReference type="RefSeq" id="WP_136335709.1">
    <property type="nucleotide sequence ID" value="NZ_QXMP01000005.1"/>
</dbReference>
<dbReference type="PANTHER" id="PTHR43031:SF1">
    <property type="entry name" value="PYRIDINE NUCLEOTIDE-DISULPHIDE OXIDOREDUCTASE"/>
    <property type="match status" value="1"/>
</dbReference>
<dbReference type="PROSITE" id="PS50206">
    <property type="entry name" value="RHODANESE_3"/>
    <property type="match status" value="1"/>
</dbReference>
<dbReference type="Gene3D" id="3.40.250.10">
    <property type="entry name" value="Rhodanese-like domain"/>
    <property type="match status" value="1"/>
</dbReference>
<dbReference type="Proteomes" id="UP000305939">
    <property type="component" value="Unassembled WGS sequence"/>
</dbReference>
<dbReference type="AlphaFoldDB" id="A0A4S3LZH8"/>
<dbReference type="PANTHER" id="PTHR43031">
    <property type="entry name" value="FAD-DEPENDENT OXIDOREDUCTASE"/>
    <property type="match status" value="1"/>
</dbReference>
<proteinExistence type="predicted"/>
<dbReference type="InterPro" id="IPR036873">
    <property type="entry name" value="Rhodanese-like_dom_sf"/>
</dbReference>
<dbReference type="Pfam" id="PF00581">
    <property type="entry name" value="Rhodanese"/>
    <property type="match status" value="1"/>
</dbReference>
<evidence type="ECO:0000313" key="3">
    <source>
        <dbReference type="Proteomes" id="UP000305939"/>
    </source>
</evidence>
<dbReference type="SMART" id="SM00450">
    <property type="entry name" value="RHOD"/>
    <property type="match status" value="1"/>
</dbReference>
<dbReference type="SUPFAM" id="SSF52821">
    <property type="entry name" value="Rhodanese/Cell cycle control phosphatase"/>
    <property type="match status" value="1"/>
</dbReference>
<organism evidence="2 3">
    <name type="scientific">Robertkochia marina</name>
    <dbReference type="NCBI Taxonomy" id="1227945"/>
    <lineage>
        <taxon>Bacteria</taxon>
        <taxon>Pseudomonadati</taxon>
        <taxon>Bacteroidota</taxon>
        <taxon>Flavobacteriia</taxon>
        <taxon>Flavobacteriales</taxon>
        <taxon>Flavobacteriaceae</taxon>
        <taxon>Robertkochia</taxon>
    </lineage>
</organism>
<accession>A0A4S3LZH8</accession>
<evidence type="ECO:0000313" key="2">
    <source>
        <dbReference type="EMBL" id="THD67504.1"/>
    </source>
</evidence>
<sequence length="114" mass="13289">MILQAIREMLFPAKMDNVKVLSPEVFKSRIASGVPVLLDVRTQREFKQGHIEGARNLDIFHTGKFQSQCELLNRDQPVYLYCRSGNRSRKASRILIRMGFREIYDLKGGILNWY</sequence>
<dbReference type="OrthoDB" id="9808735at2"/>
<dbReference type="InterPro" id="IPR001763">
    <property type="entry name" value="Rhodanese-like_dom"/>
</dbReference>